<evidence type="ECO:0000313" key="10">
    <source>
        <dbReference type="Proteomes" id="UP000246073"/>
    </source>
</evidence>
<evidence type="ECO:0000256" key="6">
    <source>
        <dbReference type="ARBA" id="ARBA00023136"/>
    </source>
</evidence>
<dbReference type="EMBL" id="OOFM01000002">
    <property type="protein sequence ID" value="SPL62441.1"/>
    <property type="molecule type" value="Genomic_DNA"/>
</dbReference>
<comment type="similarity">
    <text evidence="7">Belongs to the MIP/aquaporin (TC 1.A.8) family.</text>
</comment>
<gene>
    <name evidence="9" type="ORF">OHAE_5509</name>
</gene>
<dbReference type="Pfam" id="PF00230">
    <property type="entry name" value="MIP"/>
    <property type="match status" value="1"/>
</dbReference>
<dbReference type="AlphaFoldDB" id="A0A2P9HEC6"/>
<feature type="transmembrane region" description="Helical" evidence="8">
    <location>
        <begin position="141"/>
        <end position="160"/>
    </location>
</feature>
<sequence length="257" mass="26282">MPEPVASSSQTSFFEIDASHSLFRRAFVEGVGTCFLTIAMVGAGLAVHSDTGADSIAAALVVSVSIAGALVGLIVSLGKVSGGHYNPLITIGQWLRGECSKECLIAYVFCQCLGGIMGALLSDTMFGEVHKAVQTIPAGGIVASEIVAAAGLMIVVFGCARSSKWETGPFAVGAWLVAAILATPSASYANPAVTIASVFAAGPVELSGWTAGIFIIAQSAGLLIGLAIIKVSFGSEFVLPAASRRSDRYQRGEHDAS</sequence>
<dbReference type="GO" id="GO:0005737">
    <property type="term" value="C:cytoplasm"/>
    <property type="evidence" value="ECO:0007669"/>
    <property type="project" value="UniProtKB-ARBA"/>
</dbReference>
<dbReference type="Proteomes" id="UP000246073">
    <property type="component" value="Unassembled WGS sequence"/>
</dbReference>
<evidence type="ECO:0000256" key="2">
    <source>
        <dbReference type="ARBA" id="ARBA00022448"/>
    </source>
</evidence>
<evidence type="ECO:0000256" key="1">
    <source>
        <dbReference type="ARBA" id="ARBA00004127"/>
    </source>
</evidence>
<dbReference type="PRINTS" id="PR00783">
    <property type="entry name" value="MINTRINSICP"/>
</dbReference>
<dbReference type="RefSeq" id="WP_109366575.1">
    <property type="nucleotide sequence ID" value="NZ_OOFM01000002.1"/>
</dbReference>
<dbReference type="InterPro" id="IPR000425">
    <property type="entry name" value="MIP"/>
</dbReference>
<evidence type="ECO:0000256" key="7">
    <source>
        <dbReference type="RuleBase" id="RU000477"/>
    </source>
</evidence>
<evidence type="ECO:0000256" key="4">
    <source>
        <dbReference type="ARBA" id="ARBA00022737"/>
    </source>
</evidence>
<evidence type="ECO:0000313" key="9">
    <source>
        <dbReference type="EMBL" id="SPL62441.1"/>
    </source>
</evidence>
<evidence type="ECO:0000256" key="5">
    <source>
        <dbReference type="ARBA" id="ARBA00022989"/>
    </source>
</evidence>
<keyword evidence="3 7" id="KW-0812">Transmembrane</keyword>
<proteinExistence type="inferred from homology"/>
<evidence type="ECO:0000256" key="8">
    <source>
        <dbReference type="SAM" id="Phobius"/>
    </source>
</evidence>
<feature type="transmembrane region" description="Helical" evidence="8">
    <location>
        <begin position="26"/>
        <end position="49"/>
    </location>
</feature>
<feature type="transmembrane region" description="Helical" evidence="8">
    <location>
        <begin position="209"/>
        <end position="229"/>
    </location>
</feature>
<organism evidence="9 10">
    <name type="scientific">Ochrobactrum soli</name>
    <dbReference type="NCBI Taxonomy" id="2448455"/>
    <lineage>
        <taxon>Bacteria</taxon>
        <taxon>Pseudomonadati</taxon>
        <taxon>Pseudomonadota</taxon>
        <taxon>Alphaproteobacteria</taxon>
        <taxon>Hyphomicrobiales</taxon>
        <taxon>Brucellaceae</taxon>
        <taxon>Brucella/Ochrobactrum group</taxon>
        <taxon>Ochrobactrum</taxon>
    </lineage>
</organism>
<dbReference type="InterPro" id="IPR023271">
    <property type="entry name" value="Aquaporin-like"/>
</dbReference>
<dbReference type="Gene3D" id="1.20.1080.10">
    <property type="entry name" value="Glycerol uptake facilitator protein"/>
    <property type="match status" value="1"/>
</dbReference>
<keyword evidence="6 8" id="KW-0472">Membrane</keyword>
<feature type="transmembrane region" description="Helical" evidence="8">
    <location>
        <begin position="55"/>
        <end position="77"/>
    </location>
</feature>
<dbReference type="PANTHER" id="PTHR45665">
    <property type="entry name" value="AQUAPORIN-8"/>
    <property type="match status" value="1"/>
</dbReference>
<evidence type="ECO:0000256" key="3">
    <source>
        <dbReference type="ARBA" id="ARBA00022692"/>
    </source>
</evidence>
<keyword evidence="4" id="KW-0677">Repeat</keyword>
<protein>
    <submittedName>
        <fullName evidence="9">Aquaporin Z</fullName>
    </submittedName>
</protein>
<dbReference type="InterPro" id="IPR034294">
    <property type="entry name" value="Aquaporin_transptr"/>
</dbReference>
<name>A0A2P9HEC6_9HYPH</name>
<dbReference type="GO" id="GO:0015250">
    <property type="term" value="F:water channel activity"/>
    <property type="evidence" value="ECO:0007669"/>
    <property type="project" value="TreeGrafter"/>
</dbReference>
<keyword evidence="5 8" id="KW-1133">Transmembrane helix</keyword>
<keyword evidence="2 7" id="KW-0813">Transport</keyword>
<dbReference type="PANTHER" id="PTHR45665:SF9">
    <property type="entry name" value="AQUAPORIN-8"/>
    <property type="match status" value="1"/>
</dbReference>
<feature type="transmembrane region" description="Helical" evidence="8">
    <location>
        <begin position="172"/>
        <end position="189"/>
    </location>
</feature>
<comment type="subcellular location">
    <subcellularLocation>
        <location evidence="1">Endomembrane system</location>
        <topology evidence="1">Multi-pass membrane protein</topology>
    </subcellularLocation>
</comment>
<feature type="transmembrane region" description="Helical" evidence="8">
    <location>
        <begin position="104"/>
        <end position="121"/>
    </location>
</feature>
<accession>A0A2P9HEC6</accession>
<dbReference type="SUPFAM" id="SSF81338">
    <property type="entry name" value="Aquaporin-like"/>
    <property type="match status" value="1"/>
</dbReference>
<dbReference type="GO" id="GO:0019755">
    <property type="term" value="P:one-carbon compound transport"/>
    <property type="evidence" value="ECO:0007669"/>
    <property type="project" value="UniProtKB-ARBA"/>
</dbReference>
<dbReference type="GO" id="GO:0016020">
    <property type="term" value="C:membrane"/>
    <property type="evidence" value="ECO:0007669"/>
    <property type="project" value="InterPro"/>
</dbReference>
<reference evidence="10" key="1">
    <citation type="submission" date="2017-12" db="EMBL/GenBank/DDBJ databases">
        <authorList>
            <person name="Diaz M."/>
        </authorList>
    </citation>
    <scope>NUCLEOTIDE SEQUENCE [LARGE SCALE GENOMIC DNA]</scope>
    <source>
        <strain evidence="10">FI11154</strain>
    </source>
</reference>
<dbReference type="GO" id="GO:0012505">
    <property type="term" value="C:endomembrane system"/>
    <property type="evidence" value="ECO:0007669"/>
    <property type="project" value="UniProtKB-SubCell"/>
</dbReference>